<feature type="transmembrane region" description="Helical" evidence="1">
    <location>
        <begin position="48"/>
        <end position="69"/>
    </location>
</feature>
<name>A0A4D7Z5S8_AGRTU</name>
<dbReference type="EMBL" id="CP039923">
    <property type="protein sequence ID" value="QCL97510.1"/>
    <property type="molecule type" value="Genomic_DNA"/>
</dbReference>
<evidence type="ECO:0000256" key="1">
    <source>
        <dbReference type="SAM" id="Phobius"/>
    </source>
</evidence>
<proteinExistence type="predicted"/>
<reference evidence="2 3" key="1">
    <citation type="submission" date="2019-04" db="EMBL/GenBank/DDBJ databases">
        <title>Complete genome sequence of Agrobacterium tumefaciens CFBP7129.</title>
        <authorList>
            <person name="Haryono M."/>
            <person name="Lin Y.-C."/>
            <person name="Lai E.-M."/>
            <person name="Kuo C.-H."/>
        </authorList>
    </citation>
    <scope>NUCLEOTIDE SEQUENCE [LARGE SCALE GENOMIC DNA]</scope>
    <source>
        <strain evidence="2 3">CFBP7129</strain>
    </source>
</reference>
<gene>
    <name evidence="2" type="ORF">CFBP7129_17645</name>
</gene>
<dbReference type="AlphaFoldDB" id="A0A4D7Z5S8"/>
<keyword evidence="1" id="KW-0812">Transmembrane</keyword>
<feature type="transmembrane region" description="Helical" evidence="1">
    <location>
        <begin position="21"/>
        <end position="42"/>
    </location>
</feature>
<dbReference type="Proteomes" id="UP000298649">
    <property type="component" value="Chromosome linear"/>
</dbReference>
<keyword evidence="1" id="KW-1133">Transmembrane helix</keyword>
<accession>A0A4D7Z5S8</accession>
<feature type="transmembrane region" description="Helical" evidence="1">
    <location>
        <begin position="78"/>
        <end position="96"/>
    </location>
</feature>
<organism evidence="2 3">
    <name type="scientific">Agrobacterium tumefaciens</name>
    <dbReference type="NCBI Taxonomy" id="358"/>
    <lineage>
        <taxon>Bacteria</taxon>
        <taxon>Pseudomonadati</taxon>
        <taxon>Pseudomonadota</taxon>
        <taxon>Alphaproteobacteria</taxon>
        <taxon>Hyphomicrobiales</taxon>
        <taxon>Rhizobiaceae</taxon>
        <taxon>Rhizobium/Agrobacterium group</taxon>
        <taxon>Agrobacterium</taxon>
        <taxon>Agrobacterium tumefaciens complex</taxon>
    </lineage>
</organism>
<evidence type="ECO:0000313" key="2">
    <source>
        <dbReference type="EMBL" id="QCL97510.1"/>
    </source>
</evidence>
<keyword evidence="1" id="KW-0472">Membrane</keyword>
<protein>
    <submittedName>
        <fullName evidence="2">Uncharacterized protein</fullName>
    </submittedName>
</protein>
<evidence type="ECO:0000313" key="3">
    <source>
        <dbReference type="Proteomes" id="UP000298649"/>
    </source>
</evidence>
<sequence>MVTYFRYSKPKYPVRTRLVGAVVLQLVGTGGLALIFCLLDSLTAKPTISLGQFLPCLAGGVVGFHVVAFRRPFTDGQLCLVATSFLAFGAFYWLASNSLPDLLLARLIAGFGLGVVIAGTFRRRFLESPVIPRVR</sequence>
<feature type="transmembrane region" description="Helical" evidence="1">
    <location>
        <begin position="102"/>
        <end position="121"/>
    </location>
</feature>